<keyword evidence="3" id="KW-1185">Reference proteome</keyword>
<gene>
    <name evidence="1" type="ORF">I206_05365</name>
    <name evidence="2" type="ORF">I206_107091</name>
</gene>
<reference evidence="2" key="2">
    <citation type="submission" date="2013-07" db="EMBL/GenBank/DDBJ databases">
        <authorList>
            <consortium name="The Broad Institute Genome Sequencing Platform"/>
            <person name="Cuomo C."/>
            <person name="Litvintseva A."/>
            <person name="Chen Y."/>
            <person name="Heitman J."/>
            <person name="Sun S."/>
            <person name="Springer D."/>
            <person name="Dromer F."/>
            <person name="Young S.K."/>
            <person name="Zeng Q."/>
            <person name="Gargeya S."/>
            <person name="Fitzgerald M."/>
            <person name="Abouelleil A."/>
            <person name="Alvarado L."/>
            <person name="Berlin A.M."/>
            <person name="Chapman S.B."/>
            <person name="Dewar J."/>
            <person name="Goldberg J."/>
            <person name="Griggs A."/>
            <person name="Gujja S."/>
            <person name="Hansen M."/>
            <person name="Howarth C."/>
            <person name="Imamovic A."/>
            <person name="Larimer J."/>
            <person name="McCowan C."/>
            <person name="Murphy C."/>
            <person name="Pearson M."/>
            <person name="Priest M."/>
            <person name="Roberts A."/>
            <person name="Saif S."/>
            <person name="Shea T."/>
            <person name="Sykes S."/>
            <person name="Wortman J."/>
            <person name="Nusbaum C."/>
            <person name="Birren B."/>
        </authorList>
    </citation>
    <scope>NUCLEOTIDE SEQUENCE</scope>
    <source>
        <strain evidence="2">CBS 10737</strain>
    </source>
</reference>
<reference evidence="1" key="3">
    <citation type="submission" date="2016-07" db="EMBL/GenBank/DDBJ databases">
        <title>Evolution of pathogenesis and genome organization in the Tremellales.</title>
        <authorList>
            <person name="Cuomo C."/>
            <person name="Litvintseva A."/>
            <person name="Heitman J."/>
            <person name="Chen Y."/>
            <person name="Sun S."/>
            <person name="Springer D."/>
            <person name="Dromer F."/>
            <person name="Young S."/>
            <person name="Zeng Q."/>
            <person name="Chapman S."/>
            <person name="Gujja S."/>
            <person name="Saif S."/>
            <person name="Birren B."/>
        </authorList>
    </citation>
    <scope>NUCLEOTIDE SEQUENCE</scope>
    <source>
        <strain evidence="1">CBS 10737</strain>
    </source>
</reference>
<organism evidence="1">
    <name type="scientific">Kwoniella pini CBS 10737</name>
    <dbReference type="NCBI Taxonomy" id="1296096"/>
    <lineage>
        <taxon>Eukaryota</taxon>
        <taxon>Fungi</taxon>
        <taxon>Dikarya</taxon>
        <taxon>Basidiomycota</taxon>
        <taxon>Agaricomycotina</taxon>
        <taxon>Tremellomycetes</taxon>
        <taxon>Tremellales</taxon>
        <taxon>Cryptococcaceae</taxon>
        <taxon>Kwoniella</taxon>
    </lineage>
</organism>
<dbReference type="Proteomes" id="UP000094020">
    <property type="component" value="Chromosome 10"/>
</dbReference>
<dbReference type="EMBL" id="CP144528">
    <property type="protein sequence ID" value="WWC73125.1"/>
    <property type="molecule type" value="Genomic_DNA"/>
</dbReference>
<proteinExistence type="predicted"/>
<dbReference type="KEGG" id="kpin:30173734"/>
<reference evidence="2" key="4">
    <citation type="submission" date="2024-02" db="EMBL/GenBank/DDBJ databases">
        <title>Comparative genomics of Cryptococcus and Kwoniella reveals pathogenesis evolution and contrasting modes of karyotype evolution via chromosome fusion or intercentromeric recombination.</title>
        <authorList>
            <person name="Coelho M.A."/>
            <person name="David-Palma M."/>
            <person name="Shea T."/>
            <person name="Bowers K."/>
            <person name="McGinley-Smith S."/>
            <person name="Mohammad A.W."/>
            <person name="Gnirke A."/>
            <person name="Yurkov A.M."/>
            <person name="Nowrousian M."/>
            <person name="Sun S."/>
            <person name="Cuomo C.A."/>
            <person name="Heitman J."/>
        </authorList>
    </citation>
    <scope>NUCLEOTIDE SEQUENCE</scope>
    <source>
        <strain evidence="2">CBS 10737</strain>
    </source>
</reference>
<evidence type="ECO:0000313" key="2">
    <source>
        <dbReference type="EMBL" id="WWC73125.1"/>
    </source>
</evidence>
<dbReference type="RefSeq" id="XP_019009805.1">
    <property type="nucleotide sequence ID" value="XM_019157087.1"/>
</dbReference>
<name>A0A1B9HZ86_9TREE</name>
<dbReference type="OrthoDB" id="10637298at2759"/>
<protein>
    <submittedName>
        <fullName evidence="1">Uncharacterized protein</fullName>
    </submittedName>
</protein>
<reference evidence="1" key="1">
    <citation type="submission" date="2013-07" db="EMBL/GenBank/DDBJ databases">
        <title>The Genome Sequence of Cryptococcus pinus CBS10737.</title>
        <authorList>
            <consortium name="The Broad Institute Genome Sequencing Platform"/>
            <person name="Cuomo C."/>
            <person name="Litvintseva A."/>
            <person name="Chen Y."/>
            <person name="Heitman J."/>
            <person name="Sun S."/>
            <person name="Springer D."/>
            <person name="Dromer F."/>
            <person name="Young S.K."/>
            <person name="Zeng Q."/>
            <person name="Gargeya S."/>
            <person name="Fitzgerald M."/>
            <person name="Abouelleil A."/>
            <person name="Alvarado L."/>
            <person name="Berlin A.M."/>
            <person name="Chapman S.B."/>
            <person name="Dewar J."/>
            <person name="Goldberg J."/>
            <person name="Griggs A."/>
            <person name="Gujja S."/>
            <person name="Hansen M."/>
            <person name="Howarth C."/>
            <person name="Imamovic A."/>
            <person name="Larimer J."/>
            <person name="McCowan C."/>
            <person name="Murphy C."/>
            <person name="Pearson M."/>
            <person name="Priest M."/>
            <person name="Roberts A."/>
            <person name="Saif S."/>
            <person name="Shea T."/>
            <person name="Sykes S."/>
            <person name="Wortman J."/>
            <person name="Nusbaum C."/>
            <person name="Birren B."/>
        </authorList>
    </citation>
    <scope>NUCLEOTIDE SEQUENCE [LARGE SCALE GENOMIC DNA]</scope>
    <source>
        <strain evidence="1">CBS 10737</strain>
    </source>
</reference>
<evidence type="ECO:0000313" key="1">
    <source>
        <dbReference type="EMBL" id="OCF48586.1"/>
    </source>
</evidence>
<dbReference type="GeneID" id="30173734"/>
<accession>A0A1B9HZ86</accession>
<evidence type="ECO:0000313" key="3">
    <source>
        <dbReference type="Proteomes" id="UP000094020"/>
    </source>
</evidence>
<sequence>MDSSIKLLGEHMPTDPLYRGCSFVLSTAQPPKLNDQVIRKDHFSYREENSISISKYILSLGQTPIYFIKFYDKSTSGKEISITREELSIAWITGLNYYRHWHRLQEIVPEDLDFETYNRRNELLDEFKEWTDCFSELELALGMLTKLEQTGKFPKKWPMAYPDHIPSFSEYRFVWGLRSNAGPETLTSLFIHAALRMSHLDQINRSNAFQDLEERFGFKGFPVCSVYGLTTFERIERDENEVTE</sequence>
<dbReference type="EMBL" id="KI894013">
    <property type="protein sequence ID" value="OCF48586.1"/>
    <property type="molecule type" value="Genomic_DNA"/>
</dbReference>
<dbReference type="AlphaFoldDB" id="A0A1B9HZ86"/>